<evidence type="ECO:0000313" key="2">
    <source>
        <dbReference type="Proteomes" id="UP000198211"/>
    </source>
</evidence>
<dbReference type="Proteomes" id="UP000198211">
    <property type="component" value="Unassembled WGS sequence"/>
</dbReference>
<keyword evidence="2" id="KW-1185">Reference proteome</keyword>
<dbReference type="AlphaFoldDB" id="A0A225W645"/>
<dbReference type="STRING" id="4795.A0A225W645"/>
<comment type="caution">
    <text evidence="1">The sequence shown here is derived from an EMBL/GenBank/DDBJ whole genome shotgun (WGS) entry which is preliminary data.</text>
</comment>
<dbReference type="OrthoDB" id="145061at2759"/>
<evidence type="ECO:0000313" key="1">
    <source>
        <dbReference type="EMBL" id="OWZ12844.1"/>
    </source>
</evidence>
<protein>
    <submittedName>
        <fullName evidence="1">Uncharacterized protein</fullName>
    </submittedName>
</protein>
<reference evidence="2" key="1">
    <citation type="submission" date="2017-03" db="EMBL/GenBank/DDBJ databases">
        <title>Phytopthora megakarya and P. palmivora, two closely related causual agents of cacao black pod achieved similar genome size and gene model numbers by different mechanisms.</title>
        <authorList>
            <person name="Ali S."/>
            <person name="Shao J."/>
            <person name="Larry D.J."/>
            <person name="Kronmiller B."/>
            <person name="Shen D."/>
            <person name="Strem M.D."/>
            <person name="Melnick R.L."/>
            <person name="Guiltinan M.J."/>
            <person name="Tyler B.M."/>
            <person name="Meinhardt L.W."/>
            <person name="Bailey B.A."/>
        </authorList>
    </citation>
    <scope>NUCLEOTIDE SEQUENCE [LARGE SCALE GENOMIC DNA]</scope>
    <source>
        <strain evidence="2">zdho120</strain>
    </source>
</reference>
<organism evidence="1 2">
    <name type="scientific">Phytophthora megakarya</name>
    <dbReference type="NCBI Taxonomy" id="4795"/>
    <lineage>
        <taxon>Eukaryota</taxon>
        <taxon>Sar</taxon>
        <taxon>Stramenopiles</taxon>
        <taxon>Oomycota</taxon>
        <taxon>Peronosporomycetes</taxon>
        <taxon>Peronosporales</taxon>
        <taxon>Peronosporaceae</taxon>
        <taxon>Phytophthora</taxon>
    </lineage>
</organism>
<proteinExistence type="predicted"/>
<gene>
    <name evidence="1" type="ORF">PHMEG_00013931</name>
</gene>
<accession>A0A225W645</accession>
<dbReference type="EMBL" id="NBNE01001736">
    <property type="protein sequence ID" value="OWZ12844.1"/>
    <property type="molecule type" value="Genomic_DNA"/>
</dbReference>
<name>A0A225W645_9STRA</name>
<sequence length="127" mass="14421">MTATNKAFAYVFKTTSEDQKVSHFLSVQSQLFQHCHGSTQQLDNKRYNSGTCFFNPDPAKRLNGRVAEGLIAATIQHFPECLMKLGLSKTQVLAWVSELQTKSTKKELEASEEIDEKFSREIKIINH</sequence>